<organism evidence="4 5">
    <name type="scientific">Thyridium curvatum</name>
    <dbReference type="NCBI Taxonomy" id="1093900"/>
    <lineage>
        <taxon>Eukaryota</taxon>
        <taxon>Fungi</taxon>
        <taxon>Dikarya</taxon>
        <taxon>Ascomycota</taxon>
        <taxon>Pezizomycotina</taxon>
        <taxon>Sordariomycetes</taxon>
        <taxon>Sordariomycetidae</taxon>
        <taxon>Thyridiales</taxon>
        <taxon>Thyridiaceae</taxon>
        <taxon>Thyridium</taxon>
    </lineage>
</organism>
<dbReference type="InParanoid" id="A0A507AUC7"/>
<dbReference type="PANTHER" id="PTHR11360">
    <property type="entry name" value="MONOCARBOXYLATE TRANSPORTER"/>
    <property type="match status" value="1"/>
</dbReference>
<dbReference type="InterPro" id="IPR050327">
    <property type="entry name" value="Proton-linked_MCT"/>
</dbReference>
<comment type="similarity">
    <text evidence="2">Belongs to the major facilitator superfamily. Monocarboxylate porter (TC 2.A.1.13) family.</text>
</comment>
<dbReference type="InterPro" id="IPR011701">
    <property type="entry name" value="MFS"/>
</dbReference>
<evidence type="ECO:0000313" key="5">
    <source>
        <dbReference type="Proteomes" id="UP000319257"/>
    </source>
</evidence>
<evidence type="ECO:0000313" key="4">
    <source>
        <dbReference type="EMBL" id="TPX13582.1"/>
    </source>
</evidence>
<feature type="transmembrane region" description="Helical" evidence="3">
    <location>
        <begin position="45"/>
        <end position="67"/>
    </location>
</feature>
<feature type="transmembrane region" description="Helical" evidence="3">
    <location>
        <begin position="219"/>
        <end position="237"/>
    </location>
</feature>
<dbReference type="PANTHER" id="PTHR11360:SF315">
    <property type="entry name" value="TRANSPORTER MCH2-RELATED"/>
    <property type="match status" value="1"/>
</dbReference>
<gene>
    <name evidence="4" type="ORF">E0L32_006053</name>
</gene>
<evidence type="ECO:0000256" key="1">
    <source>
        <dbReference type="ARBA" id="ARBA00004141"/>
    </source>
</evidence>
<feature type="transmembrane region" description="Helical" evidence="3">
    <location>
        <begin position="280"/>
        <end position="305"/>
    </location>
</feature>
<dbReference type="RefSeq" id="XP_030995293.1">
    <property type="nucleotide sequence ID" value="XM_031140643.1"/>
</dbReference>
<dbReference type="InterPro" id="IPR036259">
    <property type="entry name" value="MFS_trans_sf"/>
</dbReference>
<feature type="transmembrane region" description="Helical" evidence="3">
    <location>
        <begin position="109"/>
        <end position="131"/>
    </location>
</feature>
<dbReference type="GeneID" id="41973500"/>
<dbReference type="Proteomes" id="UP000319257">
    <property type="component" value="Unassembled WGS sequence"/>
</dbReference>
<evidence type="ECO:0000256" key="3">
    <source>
        <dbReference type="SAM" id="Phobius"/>
    </source>
</evidence>
<feature type="transmembrane region" description="Helical" evidence="3">
    <location>
        <begin position="192"/>
        <end position="212"/>
    </location>
</feature>
<keyword evidence="3" id="KW-0812">Transmembrane</keyword>
<dbReference type="Gene3D" id="1.20.1250.20">
    <property type="entry name" value="MFS general substrate transporter like domains"/>
    <property type="match status" value="1"/>
</dbReference>
<dbReference type="AlphaFoldDB" id="A0A507AUC7"/>
<dbReference type="EMBL" id="SKBQ01000033">
    <property type="protein sequence ID" value="TPX13582.1"/>
    <property type="molecule type" value="Genomic_DNA"/>
</dbReference>
<dbReference type="Pfam" id="PF07690">
    <property type="entry name" value="MFS_1"/>
    <property type="match status" value="1"/>
</dbReference>
<dbReference type="SUPFAM" id="SSF103473">
    <property type="entry name" value="MFS general substrate transporter"/>
    <property type="match status" value="1"/>
</dbReference>
<feature type="transmembrane region" description="Helical" evidence="3">
    <location>
        <begin position="317"/>
        <end position="339"/>
    </location>
</feature>
<keyword evidence="5" id="KW-1185">Reference proteome</keyword>
<proteinExistence type="inferred from homology"/>
<feature type="transmembrane region" description="Helical" evidence="3">
    <location>
        <begin position="243"/>
        <end position="268"/>
    </location>
</feature>
<dbReference type="GO" id="GO:0016020">
    <property type="term" value="C:membrane"/>
    <property type="evidence" value="ECO:0007669"/>
    <property type="project" value="UniProtKB-SubCell"/>
</dbReference>
<sequence length="353" mass="37246">MFSLSNHRSHENKLPPLKVESTMVSEVVEVSGEDKYGTPRLPDGGYGWVVAVAIMVSYAITWGMLFWDNAQQGLLFGLGLGAGIANAGSGIGGLVLANTTRILIEHLGLRTSLIINGAIAGAILIPVIFLLRKGPAHADRSSEPLQLRWLVHPGFVWVCIWGFLAMMAYFLVMYTLASYATDGIGHSQAEGAALQSLFCAGLVVGRLGIGSILDLGGRINTTIILHILAGVSCWALWLPARSFALLAVFAIFNGCMGGSLWSTAAPVASRVVGSAHMVSALTIFWLSVALPAAVASPCAIALLEYSRNALGKQGADAYAISIAFGGSLFALSGLCLYGAKVYVQKSFKIFQIA</sequence>
<name>A0A507AUC7_9PEZI</name>
<evidence type="ECO:0000256" key="2">
    <source>
        <dbReference type="ARBA" id="ARBA00006727"/>
    </source>
</evidence>
<protein>
    <submittedName>
        <fullName evidence="4">Uncharacterized protein</fullName>
    </submittedName>
</protein>
<reference evidence="4 5" key="1">
    <citation type="submission" date="2019-06" db="EMBL/GenBank/DDBJ databases">
        <title>Draft genome sequence of the filamentous fungus Phialemoniopsis curvata isolated from diesel fuel.</title>
        <authorList>
            <person name="Varaljay V.A."/>
            <person name="Lyon W.J."/>
            <person name="Crouch A.L."/>
            <person name="Drake C.E."/>
            <person name="Hollomon J.M."/>
            <person name="Nadeau L.J."/>
            <person name="Nunn H.S."/>
            <person name="Stevenson B.S."/>
            <person name="Bojanowski C.L."/>
            <person name="Crookes-Goodson W.J."/>
        </authorList>
    </citation>
    <scope>NUCLEOTIDE SEQUENCE [LARGE SCALE GENOMIC DNA]</scope>
    <source>
        <strain evidence="4 5">D216</strain>
    </source>
</reference>
<dbReference type="OrthoDB" id="6499973at2759"/>
<keyword evidence="3" id="KW-0472">Membrane</keyword>
<dbReference type="GO" id="GO:0022857">
    <property type="term" value="F:transmembrane transporter activity"/>
    <property type="evidence" value="ECO:0007669"/>
    <property type="project" value="InterPro"/>
</dbReference>
<accession>A0A507AUC7</accession>
<feature type="transmembrane region" description="Helical" evidence="3">
    <location>
        <begin position="151"/>
        <end position="172"/>
    </location>
</feature>
<feature type="transmembrane region" description="Helical" evidence="3">
    <location>
        <begin position="74"/>
        <end position="97"/>
    </location>
</feature>
<comment type="subcellular location">
    <subcellularLocation>
        <location evidence="1">Membrane</location>
        <topology evidence="1">Multi-pass membrane protein</topology>
    </subcellularLocation>
</comment>
<comment type="caution">
    <text evidence="4">The sequence shown here is derived from an EMBL/GenBank/DDBJ whole genome shotgun (WGS) entry which is preliminary data.</text>
</comment>
<keyword evidence="3" id="KW-1133">Transmembrane helix</keyword>